<accession>A0A8S3QX41</accession>
<keyword evidence="5" id="KW-0472">Membrane</keyword>
<dbReference type="PANTHER" id="PTHR44337">
    <property type="entry name" value="CARCINOEMBRYONIC ANTIGEN-RELATED CELL ADHESION MOLECULE 8"/>
    <property type="match status" value="1"/>
</dbReference>
<dbReference type="Proteomes" id="UP000683360">
    <property type="component" value="Unassembled WGS sequence"/>
</dbReference>
<dbReference type="SMART" id="SM01411">
    <property type="entry name" value="Ephrin_rec_like"/>
    <property type="match status" value="1"/>
</dbReference>
<dbReference type="Gene3D" id="2.60.40.10">
    <property type="entry name" value="Immunoglobulins"/>
    <property type="match status" value="1"/>
</dbReference>
<evidence type="ECO:0000259" key="6">
    <source>
        <dbReference type="PROSITE" id="PS50835"/>
    </source>
</evidence>
<keyword evidence="2" id="KW-1015">Disulfide bond</keyword>
<evidence type="ECO:0000256" key="4">
    <source>
        <dbReference type="ARBA" id="ARBA00023319"/>
    </source>
</evidence>
<feature type="domain" description="Ig-like" evidence="6">
    <location>
        <begin position="1162"/>
        <end position="1242"/>
    </location>
</feature>
<dbReference type="InterPro" id="IPR036179">
    <property type="entry name" value="Ig-like_dom_sf"/>
</dbReference>
<evidence type="ECO:0000256" key="1">
    <source>
        <dbReference type="ARBA" id="ARBA00022729"/>
    </source>
</evidence>
<dbReference type="Pfam" id="PF13927">
    <property type="entry name" value="Ig_3"/>
    <property type="match status" value="1"/>
</dbReference>
<dbReference type="SUPFAM" id="SSF57184">
    <property type="entry name" value="Growth factor receptor domain"/>
    <property type="match status" value="1"/>
</dbReference>
<keyword evidence="8" id="KW-1185">Reference proteome</keyword>
<comment type="caution">
    <text evidence="7">The sequence shown here is derived from an EMBL/GenBank/DDBJ whole genome shotgun (WGS) entry which is preliminary data.</text>
</comment>
<dbReference type="PROSITE" id="PS50835">
    <property type="entry name" value="IG_LIKE"/>
    <property type="match status" value="1"/>
</dbReference>
<keyword evidence="5" id="KW-0812">Transmembrane</keyword>
<evidence type="ECO:0000256" key="3">
    <source>
        <dbReference type="ARBA" id="ARBA00023180"/>
    </source>
</evidence>
<dbReference type="InterPro" id="IPR003599">
    <property type="entry name" value="Ig_sub"/>
</dbReference>
<dbReference type="EMBL" id="CAJPWZ010000650">
    <property type="protein sequence ID" value="CAG2197544.1"/>
    <property type="molecule type" value="Genomic_DNA"/>
</dbReference>
<dbReference type="InterPro" id="IPR009030">
    <property type="entry name" value="Growth_fac_rcpt_cys_sf"/>
</dbReference>
<dbReference type="InterPro" id="IPR003598">
    <property type="entry name" value="Ig_sub2"/>
</dbReference>
<dbReference type="OrthoDB" id="6144292at2759"/>
<evidence type="ECO:0000313" key="8">
    <source>
        <dbReference type="Proteomes" id="UP000683360"/>
    </source>
</evidence>
<evidence type="ECO:0000256" key="2">
    <source>
        <dbReference type="ARBA" id="ARBA00023157"/>
    </source>
</evidence>
<keyword evidence="4" id="KW-0393">Immunoglobulin domain</keyword>
<keyword evidence="3" id="KW-0325">Glycoprotein</keyword>
<proteinExistence type="predicted"/>
<dbReference type="Pfam" id="PF07699">
    <property type="entry name" value="Ephrin_rec_like"/>
    <property type="match status" value="1"/>
</dbReference>
<organism evidence="7 8">
    <name type="scientific">Mytilus edulis</name>
    <name type="common">Blue mussel</name>
    <dbReference type="NCBI Taxonomy" id="6550"/>
    <lineage>
        <taxon>Eukaryota</taxon>
        <taxon>Metazoa</taxon>
        <taxon>Spiralia</taxon>
        <taxon>Lophotrochozoa</taxon>
        <taxon>Mollusca</taxon>
        <taxon>Bivalvia</taxon>
        <taxon>Autobranchia</taxon>
        <taxon>Pteriomorphia</taxon>
        <taxon>Mytilida</taxon>
        <taxon>Mytiloidea</taxon>
        <taxon>Mytilidae</taxon>
        <taxon>Mytilinae</taxon>
        <taxon>Mytilus</taxon>
    </lineage>
</organism>
<protein>
    <recommendedName>
        <fullName evidence="6">Ig-like domain-containing protein</fullName>
    </recommendedName>
</protein>
<dbReference type="PANTHER" id="PTHR44337:SF20">
    <property type="entry name" value="CARCINOEMBRYONIC ANTIGEN-RELATED CELL ADHESION MOLECULE 5-RELATED"/>
    <property type="match status" value="1"/>
</dbReference>
<evidence type="ECO:0000313" key="7">
    <source>
        <dbReference type="EMBL" id="CAG2197544.1"/>
    </source>
</evidence>
<reference evidence="7" key="1">
    <citation type="submission" date="2021-03" db="EMBL/GenBank/DDBJ databases">
        <authorList>
            <person name="Bekaert M."/>
        </authorList>
    </citation>
    <scope>NUCLEOTIDE SEQUENCE</scope>
</reference>
<dbReference type="InterPro" id="IPR013783">
    <property type="entry name" value="Ig-like_fold"/>
</dbReference>
<sequence>MSITLFENEVHLPYPLAGNRFCLVVDICQDNGGTAFLIIPPESRDFLEKFDIFRSLKQSYGVIFKPHGIGLSLAKHIDVTHSKKEIIAWNGDNFFKYSVFPSANVWLHSSFEWGFDADFFSLRLEGEIDLFLAMPSISNLLKGLFVDEWNALLQVKELGVTPVLKFKLFNKDVTLALHDIMTASIDAYMEIGGQTERSWCGNHANPEGVFLSFMSNLNPFRDVPLIKEWVFDMNIRLFAFFTTSPNHMPTTNTTINVLTDIEDFSAAIQRFGDILTDLIVRFGKDLSHTVRTFLHDFQTLILSFVQMLADVIKTGKFNIKQISEITGNIFTTYIDSFKRKGQGVLDLLEFEGSVVAYKIARFIKTEQQIIRQNVDKLLSKVRSQVFSAIKNYNGFGIRFSVDLYLIKLGFGQMDIEFIYSVDRLGQCSKFNKVYEILSGEPSIKILASPTIQKRLGKMQSLGKYKKLGYFFKFELSDSLSIALSKVSDKFVAHLHVHAELLGMKVSGDVLISNKEFVIALEGNLWNVYFARLSLSTELGNDWYNLNYHLRGELVVKRGEHDFGGSYLDGLLILSQKAADAANKRLNTAKEKLSSAQHSISYIQDKLTVAIQKVRKCNADFDTAVYSMNKAKQALDRAKGPFERAIDKLNKAKKHMDSLCKIKRCHSLCIPGIKFKICKKGWFRYPCFKKTNCMIRIPNIACGIANVACRTVRAVAYVALEAAKLFVRVPILALDAAKVAVSAAQLVVDKSRVVLVLAEGVLDVAKLDLEIAKGILEVAKADIDTVKFIVGAALHVFDLIVKYGLQSLLDVRNCRFDLELSTEDKAVFDVSCELKAFHLHWHTFRFEFDFKKPKLSMWRIAKSTIKTLMELIGDIFGKRKRRAILYESMSRLHHIIQIYKRDATNQSEYMNFSSEYTNDSFLYFDDISEIYFKSKFKSRVEYFAFNCESFRHTFSFLSKSIESLNIMTNESTVVLNDVMYVRHTINNINRTINIDNLTAESLGISTDYALREFNLTDEDIRNAIDNATDMSSDDSFLSQMANISNIAAELLDSQMADAESISVIDHWIHGMTNTSKEFFYETDCSGFQDCILYSFFHLHDILDDETIPDLEYSRNIITTLEDQFSELIVNSSRSITDTNRLLIEVTELLTRLNNANLFCTVPPNVSIAVPNTIALLGSSISIICNVIGDPKAFISWYHNGTLLFGANQDELLLINIQQPQEGTYKCIAENIVANVSSNDTQIFVKECPPGTFFNNGMCSLCDIGMYQSERNQRKCNACGSGLKTSATGSKEMSECFDPVKDTDKTKIIVGVIIGVAVTVVIAVIVLVFKLKHSNETKKKSHLDAVKRHNSVKKPVLNHAFEDPVSTGEDL</sequence>
<dbReference type="SUPFAM" id="SSF48726">
    <property type="entry name" value="Immunoglobulin"/>
    <property type="match status" value="1"/>
</dbReference>
<keyword evidence="1" id="KW-0732">Signal</keyword>
<dbReference type="InterPro" id="IPR011641">
    <property type="entry name" value="Tyr-kin_ephrin_A/B_rcpt-like"/>
</dbReference>
<feature type="transmembrane region" description="Helical" evidence="5">
    <location>
        <begin position="1306"/>
        <end position="1327"/>
    </location>
</feature>
<evidence type="ECO:0000256" key="5">
    <source>
        <dbReference type="SAM" id="Phobius"/>
    </source>
</evidence>
<dbReference type="SMART" id="SM00408">
    <property type="entry name" value="IGc2"/>
    <property type="match status" value="1"/>
</dbReference>
<dbReference type="SMART" id="SM00409">
    <property type="entry name" value="IG"/>
    <property type="match status" value="1"/>
</dbReference>
<dbReference type="Gene3D" id="2.10.50.10">
    <property type="entry name" value="Tumor Necrosis Factor Receptor, subunit A, domain 2"/>
    <property type="match status" value="1"/>
</dbReference>
<dbReference type="InterPro" id="IPR007110">
    <property type="entry name" value="Ig-like_dom"/>
</dbReference>
<keyword evidence="5" id="KW-1133">Transmembrane helix</keyword>
<name>A0A8S3QX41_MYTED</name>
<gene>
    <name evidence="7" type="ORF">MEDL_12359</name>
</gene>
<dbReference type="InterPro" id="IPR052598">
    <property type="entry name" value="IgSF_CEA-related"/>
</dbReference>